<comment type="caution">
    <text evidence="1">The sequence shown here is derived from an EMBL/GenBank/DDBJ whole genome shotgun (WGS) entry which is preliminary data.</text>
</comment>
<organism evidence="1 2">
    <name type="scientific">Durusdinium trenchii</name>
    <dbReference type="NCBI Taxonomy" id="1381693"/>
    <lineage>
        <taxon>Eukaryota</taxon>
        <taxon>Sar</taxon>
        <taxon>Alveolata</taxon>
        <taxon>Dinophyceae</taxon>
        <taxon>Suessiales</taxon>
        <taxon>Symbiodiniaceae</taxon>
        <taxon>Durusdinium</taxon>
    </lineage>
</organism>
<dbReference type="EMBL" id="CAXAMM010001523">
    <property type="protein sequence ID" value="CAK8992256.1"/>
    <property type="molecule type" value="Genomic_DNA"/>
</dbReference>
<protein>
    <submittedName>
        <fullName evidence="1">Uncharacterized protein</fullName>
    </submittedName>
</protein>
<name>A0ABP0HRP6_9DINO</name>
<evidence type="ECO:0000313" key="2">
    <source>
        <dbReference type="Proteomes" id="UP001642464"/>
    </source>
</evidence>
<proteinExistence type="predicted"/>
<accession>A0ABP0HRP6</accession>
<reference evidence="1 2" key="1">
    <citation type="submission" date="2024-02" db="EMBL/GenBank/DDBJ databases">
        <authorList>
            <person name="Chen Y."/>
            <person name="Shah S."/>
            <person name="Dougan E. K."/>
            <person name="Thang M."/>
            <person name="Chan C."/>
        </authorList>
    </citation>
    <scope>NUCLEOTIDE SEQUENCE [LARGE SCALE GENOMIC DNA]</scope>
</reference>
<evidence type="ECO:0000313" key="1">
    <source>
        <dbReference type="EMBL" id="CAK8992256.1"/>
    </source>
</evidence>
<gene>
    <name evidence="1" type="ORF">SCF082_LOCUS3020</name>
</gene>
<keyword evidence="2" id="KW-1185">Reference proteome</keyword>
<sequence>MLADAADSSLALTRSLDSENVDPAQLKGELRRYLCEIRSLFVEGRCTTAFGFTSTVLNLLKSPIVFQVAQELRTLGCCAGVDIATVKKCLGRMQAWVVLAATAIEAEFPHFEIAQAFEVFNLRGIVAGSADAQLRTLAHTYKLDFARLKAQWQDLYPRAQLEYKEQLGVLTNSHHLSQKAKDAWKITLERYSCKRSSSHPADALSVALQNYFCCTPSTSGIEQNFSLGQSRYTKQRHHAKPGNEELVLKLFFDLPHQTKEEKQEICKLARVCWAAQYGCPREHAQGKFRADKGMKRPAEDKALTETAFLKRRRSAAAAAAEACSGATEQIDANYFQEGHRKEIVFFEKKQLSRRIQAVAEESFPDTTAQDRRNVEAASAKFVNRQMQKRKQVSRAMKLTKGKDRDAVLQQVAGSKAFVAASANMSLTAALANHRLQLTSQASDALAIVCDKPGEGLAAPLQILVGLRGLFEISPNFFLSGDGCALKYQRAASARKVVLVSAACAQKHQDFWRAFREMLPARHGWQLHRMRPNCTLQQLLQKQSSYPKYKAYAVIHEEERIAQVAGNKNVYTVHSFLHRLRRADLVASCSGLLQVKGR</sequence>
<dbReference type="Proteomes" id="UP001642464">
    <property type="component" value="Unassembled WGS sequence"/>
</dbReference>